<dbReference type="Proteomes" id="UP000267128">
    <property type="component" value="Unassembled WGS sequence"/>
</dbReference>
<keyword evidence="1" id="KW-0472">Membrane</keyword>
<comment type="caution">
    <text evidence="2">The sequence shown here is derived from an EMBL/GenBank/DDBJ whole genome shotgun (WGS) entry which is preliminary data.</text>
</comment>
<accession>A0A3N0CLC6</accession>
<evidence type="ECO:0000256" key="1">
    <source>
        <dbReference type="SAM" id="Phobius"/>
    </source>
</evidence>
<keyword evidence="3" id="KW-1185">Reference proteome</keyword>
<reference evidence="2 3" key="1">
    <citation type="submission" date="2018-11" db="EMBL/GenBank/DDBJ databases">
        <authorList>
            <person name="Li F."/>
        </authorList>
    </citation>
    <scope>NUCLEOTIDE SEQUENCE [LARGE SCALE GENOMIC DNA]</scope>
    <source>
        <strain evidence="2 3">Gsoil 097</strain>
    </source>
</reference>
<keyword evidence="1" id="KW-0812">Transmembrane</keyword>
<sequence>MSFRTGGIAAPPLPANEVRRLGDRRRTRRNAVLAGTAALALLAVVVPVAFLANRGDDTVTPSPPVPTATGDAGVARVITYPEPGIEVVDQGDVGKLTGTTAEFKAFIGQLAEKQADDGASCPGAFHGVTVQKYATAGYALGGVSSCGGYVALWALRDAGWQEVAGGQEAFDCDQLRYYDVPASFAGGCYDYKGDFGPATANGLRLGMSPTEVLATGATIRPGDPDQCRTVVPNGLTPEEDRIDAFLSPTLGVVGIGASPGTKTPEGIGLGSTLAEVKAAYPDGALQNGYWVVPLAPGTEYEIGIESSGLVGELMLANGNQDCFG</sequence>
<evidence type="ECO:0000313" key="3">
    <source>
        <dbReference type="Proteomes" id="UP000267128"/>
    </source>
</evidence>
<organism evidence="2 3">
    <name type="scientific">Nocardioides marmoriginsengisoli</name>
    <dbReference type="NCBI Taxonomy" id="661483"/>
    <lineage>
        <taxon>Bacteria</taxon>
        <taxon>Bacillati</taxon>
        <taxon>Actinomycetota</taxon>
        <taxon>Actinomycetes</taxon>
        <taxon>Propionibacteriales</taxon>
        <taxon>Nocardioidaceae</taxon>
        <taxon>Nocardioides</taxon>
    </lineage>
</organism>
<gene>
    <name evidence="2" type="ORF">EFK50_06930</name>
</gene>
<dbReference type="AlphaFoldDB" id="A0A3N0CLC6"/>
<name>A0A3N0CLC6_9ACTN</name>
<evidence type="ECO:0000313" key="2">
    <source>
        <dbReference type="EMBL" id="RNL64257.1"/>
    </source>
</evidence>
<protein>
    <submittedName>
        <fullName evidence="2">Uncharacterized protein</fullName>
    </submittedName>
</protein>
<feature type="transmembrane region" description="Helical" evidence="1">
    <location>
        <begin position="30"/>
        <end position="52"/>
    </location>
</feature>
<proteinExistence type="predicted"/>
<dbReference type="EMBL" id="RJSE01000005">
    <property type="protein sequence ID" value="RNL64257.1"/>
    <property type="molecule type" value="Genomic_DNA"/>
</dbReference>
<keyword evidence="1" id="KW-1133">Transmembrane helix</keyword>